<keyword evidence="2 7" id="KW-0238">DNA-binding</keyword>
<keyword evidence="7" id="KW-0614">Plasmid</keyword>
<dbReference type="Gene3D" id="3.40.50.2300">
    <property type="match status" value="1"/>
</dbReference>
<proteinExistence type="predicted"/>
<keyword evidence="4" id="KW-0597">Phosphoprotein</keyword>
<reference evidence="7 8" key="1">
    <citation type="submission" date="2018-10" db="EMBL/GenBank/DDBJ databases">
        <title>Rhizobium etli, R. leguminosarum and a new Rhizobium genospecies from Phaseolus dumosus.</title>
        <authorList>
            <person name="Ramirez-Puebla S.T."/>
            <person name="Rogel-Hernandez M.A."/>
            <person name="Guerrero G."/>
            <person name="Ormeno-Orrillo E."/>
            <person name="Martinez-Romero J.C."/>
            <person name="Negrete-Yankelevich S."/>
            <person name="Martinez-Romero E."/>
        </authorList>
    </citation>
    <scope>NUCLEOTIDE SEQUENCE [LARGE SCALE GENOMIC DNA]</scope>
    <source>
        <strain evidence="7 8">CCGE525</strain>
        <plasmid evidence="8">prccge525c</plasmid>
    </source>
</reference>
<feature type="domain" description="Response regulatory" evidence="6">
    <location>
        <begin position="7"/>
        <end position="121"/>
    </location>
</feature>
<dbReference type="PANTHER" id="PTHR44688:SF16">
    <property type="entry name" value="DNA-BINDING TRANSCRIPTIONAL ACTIVATOR DEVR_DOSR"/>
    <property type="match status" value="1"/>
</dbReference>
<dbReference type="Pfam" id="PF00196">
    <property type="entry name" value="GerE"/>
    <property type="match status" value="1"/>
</dbReference>
<dbReference type="RefSeq" id="WP_120707069.1">
    <property type="nucleotide sequence ID" value="NZ_CP032695.1"/>
</dbReference>
<gene>
    <name evidence="7" type="ORF">CCGE525_25165</name>
</gene>
<dbReference type="OrthoDB" id="9782655at2"/>
<dbReference type="EMBL" id="CP032695">
    <property type="protein sequence ID" value="AYG62135.1"/>
    <property type="molecule type" value="Genomic_DNA"/>
</dbReference>
<dbReference type="InterPro" id="IPR011006">
    <property type="entry name" value="CheY-like_superfamily"/>
</dbReference>
<dbReference type="SUPFAM" id="SSF52172">
    <property type="entry name" value="CheY-like"/>
    <property type="match status" value="1"/>
</dbReference>
<evidence type="ECO:0000313" key="8">
    <source>
        <dbReference type="Proteomes" id="UP000282195"/>
    </source>
</evidence>
<sequence length="208" mass="22786">MSQMEPTVHIVDDDQSVRTAVGRLLSVSGYQVALYESGDQFLHQLPGGGAGCVLLDLDLPGLSGLELQNRLLEKAPLLPIVYLSGRGDIRASVRAIKAGAEDFLEKPAPASVVVEAIDRALAQYEKRRLEHERIDTLRALVAALTPREAEVFALIVRGYLNKQIAYSLGTSERTVKAHRHRVMEKLGVRSLAEVVSIAERTGMLDHQV</sequence>
<dbReference type="InterPro" id="IPR001789">
    <property type="entry name" value="Sig_transdc_resp-reg_receiver"/>
</dbReference>
<protein>
    <submittedName>
        <fullName evidence="7">DNA-binding response regulator</fullName>
    </submittedName>
</protein>
<dbReference type="CDD" id="cd06170">
    <property type="entry name" value="LuxR_C_like"/>
    <property type="match status" value="1"/>
</dbReference>
<dbReference type="Proteomes" id="UP000282195">
    <property type="component" value="Plasmid pRCCGE525c"/>
</dbReference>
<name>A0A387FY49_9HYPH</name>
<dbReference type="InterPro" id="IPR000792">
    <property type="entry name" value="Tscrpt_reg_LuxR_C"/>
</dbReference>
<accession>A0A387FY49</accession>
<dbReference type="PROSITE" id="PS50043">
    <property type="entry name" value="HTH_LUXR_2"/>
    <property type="match status" value="1"/>
</dbReference>
<dbReference type="GO" id="GO:0000160">
    <property type="term" value="P:phosphorelay signal transduction system"/>
    <property type="evidence" value="ECO:0007669"/>
    <property type="project" value="InterPro"/>
</dbReference>
<feature type="modified residue" description="4-aspartylphosphate" evidence="4">
    <location>
        <position position="56"/>
    </location>
</feature>
<evidence type="ECO:0000259" key="6">
    <source>
        <dbReference type="PROSITE" id="PS50110"/>
    </source>
</evidence>
<feature type="domain" description="HTH luxR-type" evidence="5">
    <location>
        <begin position="137"/>
        <end position="202"/>
    </location>
</feature>
<dbReference type="AlphaFoldDB" id="A0A387FY49"/>
<dbReference type="InterPro" id="IPR036388">
    <property type="entry name" value="WH-like_DNA-bd_sf"/>
</dbReference>
<dbReference type="KEGG" id="rjg:CCGE525_25165"/>
<dbReference type="PANTHER" id="PTHR44688">
    <property type="entry name" value="DNA-BINDING TRANSCRIPTIONAL ACTIVATOR DEVR_DOSR"/>
    <property type="match status" value="1"/>
</dbReference>
<geneLocation type="plasmid" evidence="8">
    <name>prccge525c</name>
</geneLocation>
<keyword evidence="8" id="KW-1185">Reference proteome</keyword>
<keyword evidence="3" id="KW-0804">Transcription</keyword>
<dbReference type="GO" id="GO:0006355">
    <property type="term" value="P:regulation of DNA-templated transcription"/>
    <property type="evidence" value="ECO:0007669"/>
    <property type="project" value="InterPro"/>
</dbReference>
<evidence type="ECO:0000256" key="2">
    <source>
        <dbReference type="ARBA" id="ARBA00023125"/>
    </source>
</evidence>
<dbReference type="Pfam" id="PF00072">
    <property type="entry name" value="Response_reg"/>
    <property type="match status" value="1"/>
</dbReference>
<evidence type="ECO:0000256" key="3">
    <source>
        <dbReference type="ARBA" id="ARBA00023163"/>
    </source>
</evidence>
<dbReference type="GO" id="GO:0003677">
    <property type="term" value="F:DNA binding"/>
    <property type="evidence" value="ECO:0007669"/>
    <property type="project" value="UniProtKB-KW"/>
</dbReference>
<organism evidence="7 8">
    <name type="scientific">Rhizobium jaguaris</name>
    <dbReference type="NCBI Taxonomy" id="1312183"/>
    <lineage>
        <taxon>Bacteria</taxon>
        <taxon>Pseudomonadati</taxon>
        <taxon>Pseudomonadota</taxon>
        <taxon>Alphaproteobacteria</taxon>
        <taxon>Hyphomicrobiales</taxon>
        <taxon>Rhizobiaceae</taxon>
        <taxon>Rhizobium/Agrobacterium group</taxon>
        <taxon>Rhizobium</taxon>
    </lineage>
</organism>
<evidence type="ECO:0000256" key="4">
    <source>
        <dbReference type="PROSITE-ProRule" id="PRU00169"/>
    </source>
</evidence>
<dbReference type="PROSITE" id="PS50110">
    <property type="entry name" value="RESPONSE_REGULATORY"/>
    <property type="match status" value="1"/>
</dbReference>
<evidence type="ECO:0000256" key="1">
    <source>
        <dbReference type="ARBA" id="ARBA00023015"/>
    </source>
</evidence>
<evidence type="ECO:0000259" key="5">
    <source>
        <dbReference type="PROSITE" id="PS50043"/>
    </source>
</evidence>
<dbReference type="PRINTS" id="PR00038">
    <property type="entry name" value="HTHLUXR"/>
</dbReference>
<dbReference type="SMART" id="SM00448">
    <property type="entry name" value="REC"/>
    <property type="match status" value="1"/>
</dbReference>
<dbReference type="SMART" id="SM00421">
    <property type="entry name" value="HTH_LUXR"/>
    <property type="match status" value="1"/>
</dbReference>
<keyword evidence="1" id="KW-0805">Transcription regulation</keyword>
<dbReference type="Gene3D" id="1.10.10.10">
    <property type="entry name" value="Winged helix-like DNA-binding domain superfamily/Winged helix DNA-binding domain"/>
    <property type="match status" value="1"/>
</dbReference>
<evidence type="ECO:0000313" key="7">
    <source>
        <dbReference type="EMBL" id="AYG62135.1"/>
    </source>
</evidence>